<keyword evidence="2" id="KW-0812">Transmembrane</keyword>
<evidence type="ECO:0000313" key="3">
    <source>
        <dbReference type="EMBL" id="KAF5731664.1"/>
    </source>
</evidence>
<dbReference type="PANTHER" id="PTHR36595">
    <property type="entry name" value="TRANSMEMBRANE PROTEIN"/>
    <property type="match status" value="1"/>
</dbReference>
<evidence type="ECO:0000256" key="2">
    <source>
        <dbReference type="SAM" id="Phobius"/>
    </source>
</evidence>
<feature type="compositionally biased region" description="Acidic residues" evidence="1">
    <location>
        <begin position="110"/>
        <end position="124"/>
    </location>
</feature>
<dbReference type="InParanoid" id="A0A7J7CBV9"/>
<feature type="region of interest" description="Disordered" evidence="1">
    <location>
        <begin position="96"/>
        <end position="156"/>
    </location>
</feature>
<comment type="caution">
    <text evidence="3">The sequence shown here is derived from an EMBL/GenBank/DDBJ whole genome shotgun (WGS) entry which is preliminary data.</text>
</comment>
<organism evidence="3 4">
    <name type="scientific">Tripterygium wilfordii</name>
    <name type="common">Thunder God vine</name>
    <dbReference type="NCBI Taxonomy" id="458696"/>
    <lineage>
        <taxon>Eukaryota</taxon>
        <taxon>Viridiplantae</taxon>
        <taxon>Streptophyta</taxon>
        <taxon>Embryophyta</taxon>
        <taxon>Tracheophyta</taxon>
        <taxon>Spermatophyta</taxon>
        <taxon>Magnoliopsida</taxon>
        <taxon>eudicotyledons</taxon>
        <taxon>Gunneridae</taxon>
        <taxon>Pentapetalae</taxon>
        <taxon>rosids</taxon>
        <taxon>fabids</taxon>
        <taxon>Celastrales</taxon>
        <taxon>Celastraceae</taxon>
        <taxon>Tripterygium</taxon>
    </lineage>
</organism>
<keyword evidence="2" id="KW-0472">Membrane</keyword>
<feature type="transmembrane region" description="Helical" evidence="2">
    <location>
        <begin position="12"/>
        <end position="33"/>
    </location>
</feature>
<reference evidence="3 4" key="1">
    <citation type="journal article" date="2020" name="Nat. Commun.">
        <title>Genome of Tripterygium wilfordii and identification of cytochrome P450 involved in triptolide biosynthesis.</title>
        <authorList>
            <person name="Tu L."/>
            <person name="Su P."/>
            <person name="Zhang Z."/>
            <person name="Gao L."/>
            <person name="Wang J."/>
            <person name="Hu T."/>
            <person name="Zhou J."/>
            <person name="Zhang Y."/>
            <person name="Zhao Y."/>
            <person name="Liu Y."/>
            <person name="Song Y."/>
            <person name="Tong Y."/>
            <person name="Lu Y."/>
            <person name="Yang J."/>
            <person name="Xu C."/>
            <person name="Jia M."/>
            <person name="Peters R.J."/>
            <person name="Huang L."/>
            <person name="Gao W."/>
        </authorList>
    </citation>
    <scope>NUCLEOTIDE SEQUENCE [LARGE SCALE GENOMIC DNA]</scope>
    <source>
        <strain evidence="4">cv. XIE 37</strain>
        <tissue evidence="3">Leaf</tissue>
    </source>
</reference>
<feature type="compositionally biased region" description="Acidic residues" evidence="1">
    <location>
        <begin position="132"/>
        <end position="154"/>
    </location>
</feature>
<protein>
    <submittedName>
        <fullName evidence="3">Uncharacterized protein</fullName>
    </submittedName>
</protein>
<evidence type="ECO:0000256" key="1">
    <source>
        <dbReference type="SAM" id="MobiDB-lite"/>
    </source>
</evidence>
<keyword evidence="2" id="KW-1133">Transmembrane helix</keyword>
<sequence>MKKVRVSTLAYLLSFQTTNCLMLLLFLMFSFSVSKHHNILISTYDVITVAKSSNLSMFFLFNFILIMIFLGSSKPPAEPEFDGSFSFPSMEYGFIDSKEKENDNLKEINLETDEDEDGEEVSDNENDHGYDGYDEDNEDDTGAEDEDNEDDDCRDNDLERRIEEFIAKVNNTWREEIQREGLLLIASI</sequence>
<dbReference type="AlphaFoldDB" id="A0A7J7CBV9"/>
<dbReference type="EMBL" id="JAAARO010000018">
    <property type="protein sequence ID" value="KAF5731664.1"/>
    <property type="molecule type" value="Genomic_DNA"/>
</dbReference>
<evidence type="ECO:0000313" key="4">
    <source>
        <dbReference type="Proteomes" id="UP000593562"/>
    </source>
</evidence>
<dbReference type="PANTHER" id="PTHR36595:SF2">
    <property type="entry name" value="SERINE_THREONINE-PROTEIN KINASE FHKB-RELATED"/>
    <property type="match status" value="1"/>
</dbReference>
<gene>
    <name evidence="3" type="ORF">HS088_TW18G00348</name>
</gene>
<feature type="compositionally biased region" description="Basic and acidic residues" evidence="1">
    <location>
        <begin position="96"/>
        <end position="109"/>
    </location>
</feature>
<name>A0A7J7CBV9_TRIWF</name>
<keyword evidence="4" id="KW-1185">Reference proteome</keyword>
<dbReference type="Proteomes" id="UP000593562">
    <property type="component" value="Unassembled WGS sequence"/>
</dbReference>
<accession>A0A7J7CBV9</accession>
<proteinExistence type="predicted"/>
<feature type="transmembrane region" description="Helical" evidence="2">
    <location>
        <begin position="53"/>
        <end position="71"/>
    </location>
</feature>